<dbReference type="Proteomes" id="UP000504631">
    <property type="component" value="Unplaced"/>
</dbReference>
<dbReference type="CTD" id="31006"/>
<dbReference type="PANTHER" id="PTHR13678">
    <property type="entry name" value="VACUOLAR PROTEIN SORTING-ASSOCIATED PROTEIN 37"/>
    <property type="match status" value="1"/>
</dbReference>
<evidence type="ECO:0000256" key="2">
    <source>
        <dbReference type="ARBA" id="ARBA00007617"/>
    </source>
</evidence>
<evidence type="ECO:0000256" key="7">
    <source>
        <dbReference type="PROSITE-ProRule" id="PRU00646"/>
    </source>
</evidence>
<evidence type="ECO:0000256" key="1">
    <source>
        <dbReference type="ARBA" id="ARBA00004633"/>
    </source>
</evidence>
<evidence type="ECO:0000259" key="9">
    <source>
        <dbReference type="PROSITE" id="PS51314"/>
    </source>
</evidence>
<dbReference type="RefSeq" id="XP_033355249.1">
    <property type="nucleotide sequence ID" value="XM_033499358.1"/>
</dbReference>
<dbReference type="PANTHER" id="PTHR13678:SF25">
    <property type="entry name" value="EG:115C2.5 PROTEIN"/>
    <property type="match status" value="1"/>
</dbReference>
<dbReference type="InterPro" id="IPR037202">
    <property type="entry name" value="ESCRT_assembly_dom"/>
</dbReference>
<dbReference type="AlphaFoldDB" id="A0A6J3KTR9"/>
<comment type="subcellular location">
    <subcellularLocation>
        <location evidence="1">Late endosome membrane</location>
        <topology evidence="1">Peripheral membrane protein</topology>
    </subcellularLocation>
</comment>
<accession>A0A6J3KTR9</accession>
<keyword evidence="10" id="KW-1185">Reference proteome</keyword>
<proteinExistence type="inferred from homology"/>
<evidence type="ECO:0000256" key="8">
    <source>
        <dbReference type="SAM" id="Coils"/>
    </source>
</evidence>
<evidence type="ECO:0000313" key="11">
    <source>
        <dbReference type="RefSeq" id="XP_033355249.1"/>
    </source>
</evidence>
<keyword evidence="3 7" id="KW-0813">Transport</keyword>
<protein>
    <submittedName>
        <fullName evidence="11">Vacuolar protein sorting-associated protein 37A-like isoform X1</fullName>
    </submittedName>
</protein>
<dbReference type="Pfam" id="PF07200">
    <property type="entry name" value="Mod_r"/>
    <property type="match status" value="1"/>
</dbReference>
<evidence type="ECO:0000256" key="6">
    <source>
        <dbReference type="ARBA" id="ARBA00025010"/>
    </source>
</evidence>
<sequence length="448" mass="51748">MISRIFRGENENVAVKRKRQIDTLKIFNDNVVELREDVEYQVQFNAGERRMAIMVSLSPEFPLEKPVLRVSPPIKHPWCNEHNEITSAPGLLNFTVHSDLGRVVQAIIREFSKNPPQLLEEISSGSIKSHRGTYIFILHVMRAKNQNFCYYSFIIRITDSQGRNSPSYSLQQYPEITLASYNSYYNTQYPQYSSANANTCIYNYNHTNSGTVYVTEGHTKFGSPSQHSAYVATSRSSSVHNTDATRYNSNHHGTYLNSHYVNANYHQQSLPNQAQIKLRQSIAFPELNNLSNEELRWLSEDDDRVDEFLDKHSDLKDINTAIDDAIDWVQKTAEANVAKEPELRELQSDVANKVQTVTALKARYDQLIQRYNKLSEAFTPDHIKECLRKAADESHEESERIAEDFLNRKIDVERFLSTYIECRKLGQARRTKEEKLAHQLNELKRAGY</sequence>
<organism evidence="10 11">
    <name type="scientific">Bombus vosnesenskii</name>
    <dbReference type="NCBI Taxonomy" id="207650"/>
    <lineage>
        <taxon>Eukaryota</taxon>
        <taxon>Metazoa</taxon>
        <taxon>Ecdysozoa</taxon>
        <taxon>Arthropoda</taxon>
        <taxon>Hexapoda</taxon>
        <taxon>Insecta</taxon>
        <taxon>Pterygota</taxon>
        <taxon>Neoptera</taxon>
        <taxon>Endopterygota</taxon>
        <taxon>Hymenoptera</taxon>
        <taxon>Apocrita</taxon>
        <taxon>Aculeata</taxon>
        <taxon>Apoidea</taxon>
        <taxon>Anthophila</taxon>
        <taxon>Apidae</taxon>
        <taxon>Bombus</taxon>
        <taxon>Pyrobombus</taxon>
    </lineage>
</organism>
<dbReference type="GO" id="GO:0031902">
    <property type="term" value="C:late endosome membrane"/>
    <property type="evidence" value="ECO:0007669"/>
    <property type="project" value="UniProtKB-SubCell"/>
</dbReference>
<dbReference type="GO" id="GO:0006612">
    <property type="term" value="P:protein targeting to membrane"/>
    <property type="evidence" value="ECO:0007669"/>
    <property type="project" value="TreeGrafter"/>
</dbReference>
<feature type="domain" description="VPS37 C-terminal" evidence="9">
    <location>
        <begin position="361"/>
        <end position="448"/>
    </location>
</feature>
<dbReference type="CDD" id="cd11685">
    <property type="entry name" value="UEV_TSG101-like"/>
    <property type="match status" value="1"/>
</dbReference>
<dbReference type="GO" id="GO:0000813">
    <property type="term" value="C:ESCRT I complex"/>
    <property type="evidence" value="ECO:0007669"/>
    <property type="project" value="TreeGrafter"/>
</dbReference>
<dbReference type="SUPFAM" id="SSF140111">
    <property type="entry name" value="Endosomal sorting complex assembly domain"/>
    <property type="match status" value="1"/>
</dbReference>
<evidence type="ECO:0000256" key="4">
    <source>
        <dbReference type="ARBA" id="ARBA00022753"/>
    </source>
</evidence>
<reference evidence="11" key="1">
    <citation type="submission" date="2025-08" db="UniProtKB">
        <authorList>
            <consortium name="RefSeq"/>
        </authorList>
    </citation>
    <scope>IDENTIFICATION</scope>
    <source>
        <tissue evidence="11">Muscle</tissue>
    </source>
</reference>
<dbReference type="GeneID" id="117236425"/>
<evidence type="ECO:0000313" key="10">
    <source>
        <dbReference type="Proteomes" id="UP000504631"/>
    </source>
</evidence>
<keyword evidence="5 7" id="KW-0653">Protein transport</keyword>
<comment type="similarity">
    <text evidence="2">Belongs to the VPS37 family.</text>
</comment>
<feature type="coiled-coil region" evidence="8">
    <location>
        <begin position="343"/>
        <end position="377"/>
    </location>
</feature>
<dbReference type="InterPro" id="IPR009851">
    <property type="entry name" value="Mod_r"/>
</dbReference>
<comment type="function">
    <text evidence="6">Component of the ESCRT-I complex, a regulator of vesicular trafficking process. Required for the sorting of endocytic ubiquitinated cargos into multivesicular bodies. May be involved in cell growth and differentiation.</text>
</comment>
<dbReference type="GO" id="GO:0043162">
    <property type="term" value="P:ubiquitin-dependent protein catabolic process via the multivesicular body sorting pathway"/>
    <property type="evidence" value="ECO:0007669"/>
    <property type="project" value="TreeGrafter"/>
</dbReference>
<keyword evidence="4" id="KW-0967">Endosome</keyword>
<name>A0A6J3KTR9_9HYME</name>
<keyword evidence="8" id="KW-0175">Coiled coil</keyword>
<evidence type="ECO:0000256" key="3">
    <source>
        <dbReference type="ARBA" id="ARBA00022448"/>
    </source>
</evidence>
<gene>
    <name evidence="11" type="primary">LOC117236425</name>
</gene>
<dbReference type="PROSITE" id="PS51314">
    <property type="entry name" value="VPS37_C"/>
    <property type="match status" value="1"/>
</dbReference>
<dbReference type="KEGG" id="bvk:117236425"/>
<evidence type="ECO:0000256" key="5">
    <source>
        <dbReference type="ARBA" id="ARBA00022927"/>
    </source>
</evidence>
<dbReference type="GO" id="GO:0006623">
    <property type="term" value="P:protein targeting to vacuole"/>
    <property type="evidence" value="ECO:0007669"/>
    <property type="project" value="TreeGrafter"/>
</dbReference>